<dbReference type="Gene3D" id="3.30.1380.10">
    <property type="match status" value="1"/>
</dbReference>
<dbReference type="InterPro" id="IPR003587">
    <property type="entry name" value="Hint_dom_N"/>
</dbReference>
<dbReference type="GO" id="GO:0007267">
    <property type="term" value="P:cell-cell signaling"/>
    <property type="evidence" value="ECO:0007669"/>
    <property type="project" value="InterPro"/>
</dbReference>
<evidence type="ECO:0000256" key="5">
    <source>
        <dbReference type="ARBA" id="ARBA00022679"/>
    </source>
</evidence>
<dbReference type="InterPro" id="IPR036844">
    <property type="entry name" value="Hint_dom_sf"/>
</dbReference>
<keyword evidence="12" id="KW-0564">Palmitate</keyword>
<dbReference type="GO" id="GO:0000139">
    <property type="term" value="C:Golgi membrane"/>
    <property type="evidence" value="ECO:0007669"/>
    <property type="project" value="UniProtKB-SubCell"/>
</dbReference>
<evidence type="ECO:0000256" key="1">
    <source>
        <dbReference type="ARBA" id="ARBA00010649"/>
    </source>
</evidence>
<dbReference type="GO" id="GO:0005789">
    <property type="term" value="C:endoplasmic reticulum membrane"/>
    <property type="evidence" value="ECO:0007669"/>
    <property type="project" value="UniProtKB-SubCell"/>
</dbReference>
<comment type="subcellular location">
    <molecule>Protein hedgehog N-product</molecule>
    <subcellularLocation>
        <location evidence="14">Cell membrane</location>
        <topology evidence="14">Lipid-anchor</topology>
    </subcellularLocation>
</comment>
<keyword evidence="7 14" id="KW-0732">Signal</keyword>
<evidence type="ECO:0000256" key="12">
    <source>
        <dbReference type="ARBA" id="ARBA00023139"/>
    </source>
</evidence>
<dbReference type="InterPro" id="IPR050387">
    <property type="entry name" value="Hedgehog_Signaling"/>
</dbReference>
<comment type="caution">
    <text evidence="17">The sequence shown here is derived from an EMBL/GenBank/DDBJ whole genome shotgun (WGS) entry which is preliminary data.</text>
</comment>
<dbReference type="PANTHER" id="PTHR11889:SF31">
    <property type="entry name" value="PROTEIN HEDGEHOG"/>
    <property type="match status" value="1"/>
</dbReference>
<evidence type="ECO:0000256" key="7">
    <source>
        <dbReference type="ARBA" id="ARBA00022729"/>
    </source>
</evidence>
<dbReference type="AlphaFoldDB" id="A0AAD9R0T3"/>
<dbReference type="GO" id="GO:0005615">
    <property type="term" value="C:extracellular space"/>
    <property type="evidence" value="ECO:0007669"/>
    <property type="project" value="TreeGrafter"/>
</dbReference>
<dbReference type="SMART" id="SM00306">
    <property type="entry name" value="HintN"/>
    <property type="match status" value="1"/>
</dbReference>
<dbReference type="GO" id="GO:0005509">
    <property type="term" value="F:calcium ion binding"/>
    <property type="evidence" value="ECO:0007669"/>
    <property type="project" value="TreeGrafter"/>
</dbReference>
<keyword evidence="14" id="KW-0256">Endoplasmic reticulum</keyword>
<evidence type="ECO:0000256" key="14">
    <source>
        <dbReference type="RuleBase" id="RU280812"/>
    </source>
</evidence>
<dbReference type="InterPro" id="IPR003586">
    <property type="entry name" value="Hint_dom_C"/>
</dbReference>
<comment type="function">
    <molecule>Protein hedgehog N-product</molecule>
    <text evidence="14">The dually lipidated hedgehog protein N-product is a morphogen which is essential for a variety of patterning events during development.</text>
</comment>
<evidence type="ECO:0000259" key="16">
    <source>
        <dbReference type="SMART" id="SM00306"/>
    </source>
</evidence>
<gene>
    <name evidence="17" type="ORF">P5673_003575</name>
</gene>
<evidence type="ECO:0000256" key="11">
    <source>
        <dbReference type="ARBA" id="ARBA00023136"/>
    </source>
</evidence>
<evidence type="ECO:0000256" key="2">
    <source>
        <dbReference type="ARBA" id="ARBA00022473"/>
    </source>
</evidence>
<reference evidence="17" key="1">
    <citation type="journal article" date="2023" name="G3 (Bethesda)">
        <title>Whole genome assembly and annotation of the endangered Caribbean coral Acropora cervicornis.</title>
        <authorList>
            <person name="Selwyn J.D."/>
            <person name="Vollmer S.V."/>
        </authorList>
    </citation>
    <scope>NUCLEOTIDE SEQUENCE</scope>
    <source>
        <strain evidence="17">K2</strain>
    </source>
</reference>
<comment type="function">
    <molecule>Protein hedgehog</molecule>
    <text evidence="14">The C-terminal part of the hedgehog protein precursor displays an autoproteolysis activity that results in the cleavage of the full-length protein into two parts (N-product and C-product). In addition, the C-terminal part displays a cholesterol transferase activity that results by the covalent attachment of a cholesterol moiety to the C-terminal of the newly generated N-product.</text>
</comment>
<dbReference type="SMART" id="SM00305">
    <property type="entry name" value="HintC"/>
    <property type="match status" value="1"/>
</dbReference>
<evidence type="ECO:0000313" key="18">
    <source>
        <dbReference type="Proteomes" id="UP001249851"/>
    </source>
</evidence>
<evidence type="ECO:0000256" key="13">
    <source>
        <dbReference type="ARBA" id="ARBA00023288"/>
    </source>
</evidence>
<keyword evidence="4 14" id="KW-0645">Protease</keyword>
<proteinExistence type="inferred from homology"/>
<keyword evidence="14" id="KW-0333">Golgi apparatus</keyword>
<dbReference type="PANTHER" id="PTHR11889">
    <property type="entry name" value="HEDGEHOG"/>
    <property type="match status" value="1"/>
</dbReference>
<dbReference type="Gene3D" id="2.170.16.10">
    <property type="entry name" value="Hedgehog/Intein (Hint) domain"/>
    <property type="match status" value="1"/>
</dbReference>
<keyword evidence="13" id="KW-0449">Lipoprotein</keyword>
<dbReference type="Pfam" id="PF01085">
    <property type="entry name" value="HH_signal"/>
    <property type="match status" value="1"/>
</dbReference>
<dbReference type="InterPro" id="IPR001767">
    <property type="entry name" value="Hedgehog_Hint"/>
</dbReference>
<keyword evidence="9 14" id="KW-0068">Autocatalytic cleavage</keyword>
<dbReference type="PRINTS" id="PR00632">
    <property type="entry name" value="SONICHHOG"/>
</dbReference>
<evidence type="ECO:0000313" key="17">
    <source>
        <dbReference type="EMBL" id="KAK2571034.1"/>
    </source>
</evidence>
<evidence type="ECO:0000256" key="9">
    <source>
        <dbReference type="ARBA" id="ARBA00022813"/>
    </source>
</evidence>
<dbReference type="SUPFAM" id="SSF51294">
    <property type="entry name" value="Hedgehog/intein (Hint) domain"/>
    <property type="match status" value="1"/>
</dbReference>
<evidence type="ECO:0000256" key="6">
    <source>
        <dbReference type="ARBA" id="ARBA00022723"/>
    </source>
</evidence>
<dbReference type="GO" id="GO:0008233">
    <property type="term" value="F:peptidase activity"/>
    <property type="evidence" value="ECO:0007669"/>
    <property type="project" value="UniProtKB-UniRule"/>
</dbReference>
<dbReference type="SUPFAM" id="SSF55166">
    <property type="entry name" value="Hedgehog/DD-peptidase"/>
    <property type="match status" value="1"/>
</dbReference>
<dbReference type="GO" id="GO:0010468">
    <property type="term" value="P:regulation of gene expression"/>
    <property type="evidence" value="ECO:0007669"/>
    <property type="project" value="TreeGrafter"/>
</dbReference>
<keyword evidence="5" id="KW-0808">Transferase</keyword>
<dbReference type="GO" id="GO:0001708">
    <property type="term" value="P:cell fate specification"/>
    <property type="evidence" value="ECO:0007669"/>
    <property type="project" value="TreeGrafter"/>
</dbReference>
<dbReference type="FunFam" id="2.170.16.10:FF:000001">
    <property type="entry name" value="Indian hedgehog"/>
    <property type="match status" value="1"/>
</dbReference>
<dbReference type="CDD" id="cd00081">
    <property type="entry name" value="Hint"/>
    <property type="match status" value="1"/>
</dbReference>
<evidence type="ECO:0000256" key="10">
    <source>
        <dbReference type="ARBA" id="ARBA00022837"/>
    </source>
</evidence>
<dbReference type="Proteomes" id="UP001249851">
    <property type="component" value="Unassembled WGS sequence"/>
</dbReference>
<dbReference type="GO" id="GO:0005113">
    <property type="term" value="F:patched binding"/>
    <property type="evidence" value="ECO:0007669"/>
    <property type="project" value="TreeGrafter"/>
</dbReference>
<protein>
    <recommendedName>
        <fullName evidence="14">Hedgehog protein</fullName>
    </recommendedName>
</protein>
<dbReference type="GO" id="GO:0016740">
    <property type="term" value="F:transferase activity"/>
    <property type="evidence" value="ECO:0007669"/>
    <property type="project" value="UniProtKB-KW"/>
</dbReference>
<dbReference type="InterPro" id="IPR000320">
    <property type="entry name" value="Hedgehog_signalling_dom"/>
</dbReference>
<dbReference type="GO" id="GO:0016540">
    <property type="term" value="P:protein autoprocessing"/>
    <property type="evidence" value="ECO:0007669"/>
    <property type="project" value="InterPro"/>
</dbReference>
<reference evidence="17" key="2">
    <citation type="journal article" date="2023" name="Science">
        <title>Genomic signatures of disease resistance in endangered staghorn corals.</title>
        <authorList>
            <person name="Vollmer S.V."/>
            <person name="Selwyn J.D."/>
            <person name="Despard B.A."/>
            <person name="Roesel C.L."/>
        </authorList>
    </citation>
    <scope>NUCLEOTIDE SEQUENCE</scope>
    <source>
        <strain evidence="17">K2</strain>
    </source>
</reference>
<keyword evidence="11 14" id="KW-0472">Membrane</keyword>
<keyword evidence="6" id="KW-0479">Metal-binding</keyword>
<keyword evidence="10" id="KW-0106">Calcium</keyword>
<organism evidence="17 18">
    <name type="scientific">Acropora cervicornis</name>
    <name type="common">Staghorn coral</name>
    <dbReference type="NCBI Taxonomy" id="6130"/>
    <lineage>
        <taxon>Eukaryota</taxon>
        <taxon>Metazoa</taxon>
        <taxon>Cnidaria</taxon>
        <taxon>Anthozoa</taxon>
        <taxon>Hexacorallia</taxon>
        <taxon>Scleractinia</taxon>
        <taxon>Astrocoeniina</taxon>
        <taxon>Acroporidae</taxon>
        <taxon>Acropora</taxon>
    </lineage>
</organism>
<dbReference type="InterPro" id="IPR009045">
    <property type="entry name" value="Zn_M74/Hedgehog-like"/>
</dbReference>
<sequence length="416" mass="46306">MPYRKNPQLVQLWGARACIQWKCKLALLLAIANCGFILACGPGKTATVDRPKNSPMKLKQSIPSLEETSISASGKYRGKVPRGSEAYKALQPNYNPDIVFKDEKHGDSRRMTKNCKVKLNELARLVKKKWGSEGVKLRVISAYDIDDVNIRRHGKTSLHHEGRAVDLTTSDRDKEKYPILGSMARDAGFNWVLYATKGYIHASVKADDDADYRKAGCFPETAAVHLEGGATKTMKDLQIGDRVASMDSHGKIVYSKVLTFLDIKRNSTNEYITIQTENPAAKLTITESHLIYQLNKQSLRETALFARDLRVGNFVYVRQGSTLEKFTAGRVAAIARSQGKGVYAPLTEEGNIVVDNVLCSCYAVFSDAQVAHYSFAPLRFAEWLFPGIASHNTSGVHWYANLLHNLYATLHYVSGL</sequence>
<dbReference type="GO" id="GO:0005886">
    <property type="term" value="C:plasma membrane"/>
    <property type="evidence" value="ECO:0007669"/>
    <property type="project" value="UniProtKB-SubCell"/>
</dbReference>
<keyword evidence="8 14" id="KW-0378">Hydrolase</keyword>
<feature type="domain" description="Hint" evidence="16">
    <location>
        <begin position="215"/>
        <end position="319"/>
    </location>
</feature>
<keyword evidence="3 14" id="KW-1003">Cell membrane</keyword>
<comment type="similarity">
    <text evidence="1 14">Belongs to the hedgehog family.</text>
</comment>
<dbReference type="InterPro" id="IPR001657">
    <property type="entry name" value="Hedgehog"/>
</dbReference>
<name>A0AAD9R0T3_ACRCE</name>
<comment type="subcellular location">
    <molecule>Sonic hedgehog protein</molecule>
    <subcellularLocation>
        <location evidence="14">Endoplasmic reticulum membrane</location>
    </subcellularLocation>
    <subcellularLocation>
        <location evidence="14">Golgi apparatus membrane</location>
    </subcellularLocation>
</comment>
<evidence type="ECO:0000256" key="8">
    <source>
        <dbReference type="ARBA" id="ARBA00022801"/>
    </source>
</evidence>
<feature type="domain" description="Hint" evidence="15">
    <location>
        <begin position="323"/>
        <end position="367"/>
    </location>
</feature>
<dbReference type="EMBL" id="JARQWQ010000006">
    <property type="protein sequence ID" value="KAK2571034.1"/>
    <property type="molecule type" value="Genomic_DNA"/>
</dbReference>
<keyword evidence="18" id="KW-1185">Reference proteome</keyword>
<evidence type="ECO:0000259" key="15">
    <source>
        <dbReference type="SMART" id="SM00305"/>
    </source>
</evidence>
<dbReference type="Pfam" id="PF01079">
    <property type="entry name" value="Hint"/>
    <property type="match status" value="1"/>
</dbReference>
<dbReference type="GO" id="GO:0007224">
    <property type="term" value="P:smoothened signaling pathway"/>
    <property type="evidence" value="ECO:0007669"/>
    <property type="project" value="TreeGrafter"/>
</dbReference>
<keyword evidence="2 14" id="KW-0217">Developmental protein</keyword>
<accession>A0AAD9R0T3</accession>
<evidence type="ECO:0000256" key="4">
    <source>
        <dbReference type="ARBA" id="ARBA00022670"/>
    </source>
</evidence>
<evidence type="ECO:0000256" key="3">
    <source>
        <dbReference type="ARBA" id="ARBA00022475"/>
    </source>
</evidence>